<comment type="similarity">
    <text evidence="8">Belongs to the RNase Z family.</text>
</comment>
<dbReference type="Gene3D" id="3.60.15.10">
    <property type="entry name" value="Ribonuclease Z/Hydroxyacylglutathione hydrolase-like"/>
    <property type="match status" value="1"/>
</dbReference>
<feature type="binding site" evidence="8">
    <location>
        <position position="217"/>
    </location>
    <ligand>
        <name>Zn(2+)</name>
        <dbReference type="ChEBI" id="CHEBI:29105"/>
        <label>1</label>
        <note>catalytic</note>
    </ligand>
</feature>
<feature type="binding site" evidence="8">
    <location>
        <position position="217"/>
    </location>
    <ligand>
        <name>Zn(2+)</name>
        <dbReference type="ChEBI" id="CHEBI:29105"/>
        <label>2</label>
        <note>catalytic</note>
    </ligand>
</feature>
<dbReference type="Pfam" id="PF23023">
    <property type="entry name" value="Anti-Pycsar_Apyc1"/>
    <property type="match status" value="1"/>
</dbReference>
<sequence>MVDIAMIGTGGGMPMVERYLSAALINFKGRKILVDSGEGTQVSMRILGWGFKSIDVICITHSHGDHIVGLPGLLGTIGNSGREEPIIILGPKGIKDVIKGLRVICPYLPYELIIIENPHNIKLSVDKNRMNFEDRFEGDIIINSLELDHSASCIGYNFIINRRPKFDVNKAELNNVPRKLWSTLQKVESVKEDNIIYTKDMVLGDIRKGIKISYITDSRPIKEIINFISRSDLFICEGTYGNNEDMEKAIKNKHMTFSEAANLAKEGMVKELLLTHFSPSLIEPEMYLINATSIFYNTVVAYDRIIKTIKFTD</sequence>
<dbReference type="PANTHER" id="PTHR46018">
    <property type="entry name" value="ZINC PHOSPHODIESTERASE ELAC PROTEIN 1"/>
    <property type="match status" value="1"/>
</dbReference>
<dbReference type="InterPro" id="IPR036866">
    <property type="entry name" value="RibonucZ/Hydroxyglut_hydro"/>
</dbReference>
<dbReference type="RefSeq" id="WP_186859017.1">
    <property type="nucleotide sequence ID" value="NZ_JACOOO010000001.1"/>
</dbReference>
<comment type="catalytic activity">
    <reaction evidence="8">
        <text>Endonucleolytic cleavage of RNA, removing extra 3' nucleotides from tRNA precursor, generating 3' termini of tRNAs. A 3'-hydroxy group is left at the tRNA terminus and a 5'-phosphoryl group is left at the trailer molecule.</text>
        <dbReference type="EC" id="3.1.26.11"/>
    </reaction>
</comment>
<feature type="binding site" evidence="8">
    <location>
        <position position="65"/>
    </location>
    <ligand>
        <name>Zn(2+)</name>
        <dbReference type="ChEBI" id="CHEBI:29105"/>
        <label>2</label>
        <note>catalytic</note>
    </ligand>
</feature>
<dbReference type="Proteomes" id="UP000596929">
    <property type="component" value="Unassembled WGS sequence"/>
</dbReference>
<dbReference type="InterPro" id="IPR013471">
    <property type="entry name" value="RNase_Z/BN"/>
</dbReference>
<dbReference type="SUPFAM" id="SSF56281">
    <property type="entry name" value="Metallo-hydrolase/oxidoreductase"/>
    <property type="match status" value="1"/>
</dbReference>
<keyword evidence="6 8" id="KW-0378">Hydrolase</keyword>
<dbReference type="HAMAP" id="MF_01818">
    <property type="entry name" value="RNase_Z_BN"/>
    <property type="match status" value="1"/>
</dbReference>
<keyword evidence="3 8" id="KW-0540">Nuclease</keyword>
<dbReference type="CDD" id="cd07717">
    <property type="entry name" value="RNaseZ_ZiPD-like_MBL-fold"/>
    <property type="match status" value="1"/>
</dbReference>
<feature type="active site" description="Proton acceptor" evidence="8">
    <location>
        <position position="65"/>
    </location>
</feature>
<dbReference type="PANTHER" id="PTHR46018:SF2">
    <property type="entry name" value="ZINC PHOSPHODIESTERASE ELAC PROTEIN 1"/>
    <property type="match status" value="1"/>
</dbReference>
<evidence type="ECO:0000256" key="2">
    <source>
        <dbReference type="ARBA" id="ARBA00022694"/>
    </source>
</evidence>
<comment type="caution">
    <text evidence="9">The sequence shown here is derived from an EMBL/GenBank/DDBJ whole genome shotgun (WGS) entry which is preliminary data.</text>
</comment>
<keyword evidence="4 8" id="KW-0479">Metal-binding</keyword>
<evidence type="ECO:0000256" key="4">
    <source>
        <dbReference type="ARBA" id="ARBA00022723"/>
    </source>
</evidence>
<evidence type="ECO:0000313" key="10">
    <source>
        <dbReference type="Proteomes" id="UP000596929"/>
    </source>
</evidence>
<evidence type="ECO:0000256" key="8">
    <source>
        <dbReference type="HAMAP-Rule" id="MF_01818"/>
    </source>
</evidence>
<gene>
    <name evidence="8" type="primary">rnz</name>
    <name evidence="9" type="ORF">H8S20_00340</name>
</gene>
<keyword evidence="7 8" id="KW-0862">Zinc</keyword>
<evidence type="ECO:0000313" key="9">
    <source>
        <dbReference type="EMBL" id="MBC5627333.1"/>
    </source>
</evidence>
<dbReference type="NCBIfam" id="NF000801">
    <property type="entry name" value="PRK00055.1-3"/>
    <property type="match status" value="1"/>
</dbReference>
<dbReference type="NCBIfam" id="TIGR02651">
    <property type="entry name" value="RNase_Z"/>
    <property type="match status" value="1"/>
</dbReference>
<feature type="binding site" evidence="8">
    <location>
        <position position="66"/>
    </location>
    <ligand>
        <name>Zn(2+)</name>
        <dbReference type="ChEBI" id="CHEBI:29105"/>
        <label>2</label>
        <note>catalytic</note>
    </ligand>
</feature>
<comment type="subunit">
    <text evidence="1 8">Homodimer.</text>
</comment>
<evidence type="ECO:0000256" key="6">
    <source>
        <dbReference type="ARBA" id="ARBA00022801"/>
    </source>
</evidence>
<keyword evidence="10" id="KW-1185">Reference proteome</keyword>
<dbReference type="GO" id="GO:0042781">
    <property type="term" value="F:3'-tRNA processing endoribonuclease activity"/>
    <property type="evidence" value="ECO:0007669"/>
    <property type="project" value="UniProtKB-EC"/>
</dbReference>
<keyword evidence="5 8" id="KW-0255">Endonuclease</keyword>
<evidence type="ECO:0000256" key="1">
    <source>
        <dbReference type="ARBA" id="ARBA00011738"/>
    </source>
</evidence>
<protein>
    <recommendedName>
        <fullName evidence="8">Ribonuclease Z</fullName>
        <shortName evidence="8">RNase Z</shortName>
        <ecNumber evidence="8">3.1.26.11</ecNumber>
    </recommendedName>
    <alternativeName>
        <fullName evidence="8">tRNA 3 endonuclease</fullName>
    </alternativeName>
    <alternativeName>
        <fullName evidence="8">tRNase Z</fullName>
    </alternativeName>
</protein>
<feature type="binding site" evidence="8">
    <location>
        <position position="63"/>
    </location>
    <ligand>
        <name>Zn(2+)</name>
        <dbReference type="ChEBI" id="CHEBI:29105"/>
        <label>1</label>
        <note>catalytic</note>
    </ligand>
</feature>
<proteinExistence type="inferred from homology"/>
<dbReference type="EMBL" id="JACOOO010000001">
    <property type="protein sequence ID" value="MBC5627333.1"/>
    <property type="molecule type" value="Genomic_DNA"/>
</dbReference>
<feature type="binding site" evidence="8">
    <location>
        <position position="61"/>
    </location>
    <ligand>
        <name>Zn(2+)</name>
        <dbReference type="ChEBI" id="CHEBI:29105"/>
        <label>1</label>
        <note>catalytic</note>
    </ligand>
</feature>
<evidence type="ECO:0000256" key="7">
    <source>
        <dbReference type="ARBA" id="ARBA00022833"/>
    </source>
</evidence>
<feature type="binding site" evidence="8">
    <location>
        <position position="149"/>
    </location>
    <ligand>
        <name>Zn(2+)</name>
        <dbReference type="ChEBI" id="CHEBI:29105"/>
        <label>1</label>
        <note>catalytic</note>
    </ligand>
</feature>
<feature type="binding site" evidence="8">
    <location>
        <position position="276"/>
    </location>
    <ligand>
        <name>Zn(2+)</name>
        <dbReference type="ChEBI" id="CHEBI:29105"/>
        <label>2</label>
        <note>catalytic</note>
    </ligand>
</feature>
<evidence type="ECO:0000256" key="5">
    <source>
        <dbReference type="ARBA" id="ARBA00022759"/>
    </source>
</evidence>
<dbReference type="EC" id="3.1.26.11" evidence="8"/>
<keyword evidence="2 8" id="KW-0819">tRNA processing</keyword>
<accession>A0ABR7D8T6</accession>
<evidence type="ECO:0000256" key="3">
    <source>
        <dbReference type="ARBA" id="ARBA00022722"/>
    </source>
</evidence>
<comment type="cofactor">
    <cofactor evidence="8">
        <name>Zn(2+)</name>
        <dbReference type="ChEBI" id="CHEBI:29105"/>
    </cofactor>
    <text evidence="8">Binds 2 Zn(2+) ions.</text>
</comment>
<reference evidence="9 10" key="1">
    <citation type="submission" date="2020-08" db="EMBL/GenBank/DDBJ databases">
        <title>Genome public.</title>
        <authorList>
            <person name="Liu C."/>
            <person name="Sun Q."/>
        </authorList>
    </citation>
    <scope>NUCLEOTIDE SEQUENCE [LARGE SCALE GENOMIC DNA]</scope>
    <source>
        <strain evidence="9 10">NSJ-6</strain>
    </source>
</reference>
<name>A0ABR7D8T6_9CLOT</name>
<comment type="function">
    <text evidence="8">Zinc phosphodiesterase, which displays some tRNA 3'-processing endonuclease activity. Probably involved in tRNA maturation, by removing a 3'-trailer from precursor tRNA.</text>
</comment>
<organism evidence="9 10">
    <name type="scientific">Clostridium hominis</name>
    <dbReference type="NCBI Taxonomy" id="2763036"/>
    <lineage>
        <taxon>Bacteria</taxon>
        <taxon>Bacillati</taxon>
        <taxon>Bacillota</taxon>
        <taxon>Clostridia</taxon>
        <taxon>Eubacteriales</taxon>
        <taxon>Clostridiaceae</taxon>
        <taxon>Clostridium</taxon>
    </lineage>
</organism>